<evidence type="ECO:0000313" key="1">
    <source>
        <dbReference type="EMBL" id="GIY93727.1"/>
    </source>
</evidence>
<protein>
    <submittedName>
        <fullName evidence="1">Uncharacterized protein</fullName>
    </submittedName>
</protein>
<dbReference type="EMBL" id="BPLR01017697">
    <property type="protein sequence ID" value="GIY93727.1"/>
    <property type="molecule type" value="Genomic_DNA"/>
</dbReference>
<name>A0AAV4XES8_CAEEX</name>
<dbReference type="AlphaFoldDB" id="A0AAV4XES8"/>
<reference evidence="1 2" key="1">
    <citation type="submission" date="2021-06" db="EMBL/GenBank/DDBJ databases">
        <title>Caerostris extrusa draft genome.</title>
        <authorList>
            <person name="Kono N."/>
            <person name="Arakawa K."/>
        </authorList>
    </citation>
    <scope>NUCLEOTIDE SEQUENCE [LARGE SCALE GENOMIC DNA]</scope>
</reference>
<gene>
    <name evidence="1" type="ORF">CEXT_353911</name>
</gene>
<evidence type="ECO:0000313" key="2">
    <source>
        <dbReference type="Proteomes" id="UP001054945"/>
    </source>
</evidence>
<organism evidence="1 2">
    <name type="scientific">Caerostris extrusa</name>
    <name type="common">Bark spider</name>
    <name type="synonym">Caerostris bankana</name>
    <dbReference type="NCBI Taxonomy" id="172846"/>
    <lineage>
        <taxon>Eukaryota</taxon>
        <taxon>Metazoa</taxon>
        <taxon>Ecdysozoa</taxon>
        <taxon>Arthropoda</taxon>
        <taxon>Chelicerata</taxon>
        <taxon>Arachnida</taxon>
        <taxon>Araneae</taxon>
        <taxon>Araneomorphae</taxon>
        <taxon>Entelegynae</taxon>
        <taxon>Araneoidea</taxon>
        <taxon>Araneidae</taxon>
        <taxon>Caerostris</taxon>
    </lineage>
</organism>
<comment type="caution">
    <text evidence="1">The sequence shown here is derived from an EMBL/GenBank/DDBJ whole genome shotgun (WGS) entry which is preliminary data.</text>
</comment>
<keyword evidence="2" id="KW-1185">Reference proteome</keyword>
<dbReference type="Proteomes" id="UP001054945">
    <property type="component" value="Unassembled WGS sequence"/>
</dbReference>
<accession>A0AAV4XES8</accession>
<proteinExistence type="predicted"/>
<sequence length="116" mass="13812">MCLCEEYSVRHKNSGPVKRQLFWSFFWETKNFATPHYNGLAKELDYNSLLFERPHYTLNFPIMDALSKQNAMRFVQGTPNFSNSAFNNSKMLLPVVTKLWKREHHYILLPMMHPSR</sequence>